<keyword evidence="5" id="KW-0804">Transcription</keyword>
<keyword evidence="3" id="KW-0805">Transcription regulation</keyword>
<dbReference type="InterPro" id="IPR039422">
    <property type="entry name" value="MarR/SlyA-like"/>
</dbReference>
<dbReference type="PANTHER" id="PTHR33164:SF5">
    <property type="entry name" value="ORGANIC HYDROPEROXIDE RESISTANCE TRANSCRIPTIONAL REGULATOR"/>
    <property type="match status" value="1"/>
</dbReference>
<dbReference type="SUPFAM" id="SSF46785">
    <property type="entry name" value="Winged helix' DNA-binding domain"/>
    <property type="match status" value="1"/>
</dbReference>
<name>A0A7X0AWF3_9PROT</name>
<dbReference type="GO" id="GO:0006950">
    <property type="term" value="P:response to stress"/>
    <property type="evidence" value="ECO:0007669"/>
    <property type="project" value="TreeGrafter"/>
</dbReference>
<dbReference type="GO" id="GO:0003677">
    <property type="term" value="F:DNA binding"/>
    <property type="evidence" value="ECO:0007669"/>
    <property type="project" value="UniProtKB-KW"/>
</dbReference>
<dbReference type="Proteomes" id="UP000539175">
    <property type="component" value="Unassembled WGS sequence"/>
</dbReference>
<evidence type="ECO:0000256" key="1">
    <source>
        <dbReference type="ARBA" id="ARBA00004496"/>
    </source>
</evidence>
<evidence type="ECO:0000256" key="3">
    <source>
        <dbReference type="ARBA" id="ARBA00023015"/>
    </source>
</evidence>
<dbReference type="InterPro" id="IPR011991">
    <property type="entry name" value="ArsR-like_HTH"/>
</dbReference>
<dbReference type="PROSITE" id="PS50995">
    <property type="entry name" value="HTH_MARR_2"/>
    <property type="match status" value="1"/>
</dbReference>
<feature type="region of interest" description="Disordered" evidence="6">
    <location>
        <begin position="1"/>
        <end position="20"/>
    </location>
</feature>
<evidence type="ECO:0000313" key="8">
    <source>
        <dbReference type="EMBL" id="MBB6251330.1"/>
    </source>
</evidence>
<dbReference type="GO" id="GO:0005737">
    <property type="term" value="C:cytoplasm"/>
    <property type="evidence" value="ECO:0007669"/>
    <property type="project" value="UniProtKB-SubCell"/>
</dbReference>
<keyword evidence="2" id="KW-0963">Cytoplasm</keyword>
<proteinExistence type="predicted"/>
<evidence type="ECO:0000256" key="6">
    <source>
        <dbReference type="SAM" id="MobiDB-lite"/>
    </source>
</evidence>
<dbReference type="FunFam" id="1.10.10.10:FF:000163">
    <property type="entry name" value="MarR family transcriptional regulator"/>
    <property type="match status" value="1"/>
</dbReference>
<dbReference type="EMBL" id="JACIIZ010000004">
    <property type="protein sequence ID" value="MBB6251330.1"/>
    <property type="molecule type" value="Genomic_DNA"/>
</dbReference>
<accession>A0A7X0AWF3</accession>
<evidence type="ECO:0000259" key="7">
    <source>
        <dbReference type="PROSITE" id="PS50995"/>
    </source>
</evidence>
<dbReference type="AlphaFoldDB" id="A0A7X0AWF3"/>
<comment type="caution">
    <text evidence="8">The sequence shown here is derived from an EMBL/GenBank/DDBJ whole genome shotgun (WGS) entry which is preliminary data.</text>
</comment>
<reference evidence="8 9" key="1">
    <citation type="submission" date="2020-08" db="EMBL/GenBank/DDBJ databases">
        <title>Genomic Encyclopedia of Type Strains, Phase IV (KMG-IV): sequencing the most valuable type-strain genomes for metagenomic binning, comparative biology and taxonomic classification.</title>
        <authorList>
            <person name="Goeker M."/>
        </authorList>
    </citation>
    <scope>NUCLEOTIDE SEQUENCE [LARGE SCALE GENOMIC DNA]</scope>
    <source>
        <strain evidence="8 9">DSM 22198</strain>
    </source>
</reference>
<protein>
    <submittedName>
        <fullName evidence="8">DNA-binding MarR family transcriptional regulator</fullName>
    </submittedName>
</protein>
<dbReference type="Pfam" id="PF01047">
    <property type="entry name" value="MarR"/>
    <property type="match status" value="1"/>
</dbReference>
<comment type="subcellular location">
    <subcellularLocation>
        <location evidence="1">Cytoplasm</location>
    </subcellularLocation>
</comment>
<dbReference type="InterPro" id="IPR036388">
    <property type="entry name" value="WH-like_DNA-bd_sf"/>
</dbReference>
<dbReference type="PANTHER" id="PTHR33164">
    <property type="entry name" value="TRANSCRIPTIONAL REGULATOR, MARR FAMILY"/>
    <property type="match status" value="1"/>
</dbReference>
<evidence type="ECO:0000256" key="2">
    <source>
        <dbReference type="ARBA" id="ARBA00022490"/>
    </source>
</evidence>
<evidence type="ECO:0000256" key="5">
    <source>
        <dbReference type="ARBA" id="ARBA00023163"/>
    </source>
</evidence>
<feature type="domain" description="HTH marR-type" evidence="7">
    <location>
        <begin position="39"/>
        <end position="169"/>
    </location>
</feature>
<dbReference type="InterPro" id="IPR000835">
    <property type="entry name" value="HTH_MarR-typ"/>
</dbReference>
<keyword evidence="4 8" id="KW-0238">DNA-binding</keyword>
<dbReference type="Gene3D" id="1.10.10.10">
    <property type="entry name" value="Winged helix-like DNA-binding domain superfamily/Winged helix DNA-binding domain"/>
    <property type="match status" value="1"/>
</dbReference>
<dbReference type="InterPro" id="IPR036390">
    <property type="entry name" value="WH_DNA-bd_sf"/>
</dbReference>
<sequence>MSAMTVPETDDERRPPQDAPACATDAATAVLDGNPLELDRQLCFALYQATNRITRAYRPLLDALGLTYPQYLALMVLWEGAPLTVGDLGGRLDLDSGTLTPLLKRMEAAGLVARRRDPADERRVLVDLTPAAWTLREKALAIPGAMLCRFPMEIAEVADLRDRIRRLSAALGQG</sequence>
<organism evidence="8 9">
    <name type="scientific">Nitrospirillum iridis</name>
    <dbReference type="NCBI Taxonomy" id="765888"/>
    <lineage>
        <taxon>Bacteria</taxon>
        <taxon>Pseudomonadati</taxon>
        <taxon>Pseudomonadota</taxon>
        <taxon>Alphaproteobacteria</taxon>
        <taxon>Rhodospirillales</taxon>
        <taxon>Azospirillaceae</taxon>
        <taxon>Nitrospirillum</taxon>
    </lineage>
</organism>
<evidence type="ECO:0000313" key="9">
    <source>
        <dbReference type="Proteomes" id="UP000539175"/>
    </source>
</evidence>
<dbReference type="GO" id="GO:0003700">
    <property type="term" value="F:DNA-binding transcription factor activity"/>
    <property type="evidence" value="ECO:0007669"/>
    <property type="project" value="InterPro"/>
</dbReference>
<dbReference type="SMART" id="SM00347">
    <property type="entry name" value="HTH_MARR"/>
    <property type="match status" value="1"/>
</dbReference>
<evidence type="ECO:0000256" key="4">
    <source>
        <dbReference type="ARBA" id="ARBA00023125"/>
    </source>
</evidence>
<dbReference type="CDD" id="cd00090">
    <property type="entry name" value="HTH_ARSR"/>
    <property type="match status" value="1"/>
</dbReference>
<gene>
    <name evidence="8" type="ORF">FHS74_001875</name>
</gene>
<keyword evidence="9" id="KW-1185">Reference proteome</keyword>